<dbReference type="GO" id="GO:0006631">
    <property type="term" value="P:fatty acid metabolic process"/>
    <property type="evidence" value="ECO:0007669"/>
    <property type="project" value="TreeGrafter"/>
</dbReference>
<dbReference type="Gene3D" id="3.40.50.12780">
    <property type="entry name" value="N-terminal domain of ligase-like"/>
    <property type="match status" value="1"/>
</dbReference>
<dbReference type="PANTHER" id="PTHR43201">
    <property type="entry name" value="ACYL-COA SYNTHETASE"/>
    <property type="match status" value="1"/>
</dbReference>
<dbReference type="SUPFAM" id="SSF56801">
    <property type="entry name" value="Acetyl-CoA synthetase-like"/>
    <property type="match status" value="1"/>
</dbReference>
<dbReference type="InterPro" id="IPR020845">
    <property type="entry name" value="AMP-binding_CS"/>
</dbReference>
<comment type="similarity">
    <text evidence="1">Belongs to the ATP-dependent AMP-binding enzyme family.</text>
</comment>
<dbReference type="InterPro" id="IPR000873">
    <property type="entry name" value="AMP-dep_synth/lig_dom"/>
</dbReference>
<dbReference type="InterPro" id="IPR045851">
    <property type="entry name" value="AMP-bd_C_sf"/>
</dbReference>
<dbReference type="Pfam" id="PF13193">
    <property type="entry name" value="AMP-binding_C"/>
    <property type="match status" value="1"/>
</dbReference>
<dbReference type="Pfam" id="PF00501">
    <property type="entry name" value="AMP-binding"/>
    <property type="match status" value="1"/>
</dbReference>
<evidence type="ECO:0008006" key="5">
    <source>
        <dbReference type="Google" id="ProtNLM"/>
    </source>
</evidence>
<name>A0A1B6DIY8_9HEMI</name>
<sequence length="607" mass="67578">MAVENSRIIWIFMLMGTSSMGYSKFSNLISRSYRSYASLSNIQMVGGIKKDFKISKPVFKYAAQFGDKVALKDVYGSYTYTDVLTHSNKVATEITEILGKNLQERIAFLCPNTAAFVFIQWACWISGNIAVPLGHHQPLDLLEYYILDSGVNLIVTTEERASLMQKLADKTKTKLIVLKDFSRVDLTLNDADNVNQKTNKTHFESIGQPLEFYSKSDALVLYTSGSTGKPKGVVLSHKNLIAQVSSLVEMWNINMKDVILHTLPLNHIHGVINALLCPLSVGAKCIIHPVFNPKSVWGCLTGGVGNSEEQVNVFMGVPTMYVQLLKEYKSSFKKSERMIEYVKAVCSEKVRLMVSGSAPLPELVFDKWKHVTGHSILERYGMTEIGMALSNPLNGQRKPGFVGNPLPGVCVRIVHVEPSGNLSVVVEGDSKETVVLHRGNTSGHLQVKGKTVFSYYWGKPEETAKEFVDGVWFKTGDIAEFTNGSYRILGRSSVDIIKTGGYKISALQIESVILDLPDVEDVVVVGLPDMTWGQKVAAVVKLKENKTLELRFLQRWVMTKLPVYMIPTVLKVVDKIPRNALGKVNKKDVRYFVSSTPPMLPRSQELI</sequence>
<protein>
    <recommendedName>
        <fullName evidence="5">AMP-dependent synthetase/ligase domain-containing protein</fullName>
    </recommendedName>
</protein>
<dbReference type="InterPro" id="IPR025110">
    <property type="entry name" value="AMP-bd_C"/>
</dbReference>
<feature type="domain" description="AMP-dependent synthetase/ligase" evidence="2">
    <location>
        <begin position="60"/>
        <end position="457"/>
    </location>
</feature>
<evidence type="ECO:0000256" key="1">
    <source>
        <dbReference type="ARBA" id="ARBA00006432"/>
    </source>
</evidence>
<dbReference type="CDD" id="cd05941">
    <property type="entry name" value="MCS"/>
    <property type="match status" value="1"/>
</dbReference>
<evidence type="ECO:0000259" key="3">
    <source>
        <dbReference type="Pfam" id="PF13193"/>
    </source>
</evidence>
<reference evidence="4" key="1">
    <citation type="submission" date="2015-12" db="EMBL/GenBank/DDBJ databases">
        <title>De novo transcriptome assembly of four potential Pierce s Disease insect vectors from Arizona vineyards.</title>
        <authorList>
            <person name="Tassone E.E."/>
        </authorList>
    </citation>
    <scope>NUCLEOTIDE SEQUENCE</scope>
</reference>
<dbReference type="GO" id="GO:0031956">
    <property type="term" value="F:medium-chain fatty acid-CoA ligase activity"/>
    <property type="evidence" value="ECO:0007669"/>
    <property type="project" value="TreeGrafter"/>
</dbReference>
<dbReference type="InterPro" id="IPR042099">
    <property type="entry name" value="ANL_N_sf"/>
</dbReference>
<dbReference type="EMBL" id="GEDC01011703">
    <property type="protein sequence ID" value="JAS25595.1"/>
    <property type="molecule type" value="Transcribed_RNA"/>
</dbReference>
<organism evidence="4">
    <name type="scientific">Clastoptera arizonana</name>
    <name type="common">Arizona spittle bug</name>
    <dbReference type="NCBI Taxonomy" id="38151"/>
    <lineage>
        <taxon>Eukaryota</taxon>
        <taxon>Metazoa</taxon>
        <taxon>Ecdysozoa</taxon>
        <taxon>Arthropoda</taxon>
        <taxon>Hexapoda</taxon>
        <taxon>Insecta</taxon>
        <taxon>Pterygota</taxon>
        <taxon>Neoptera</taxon>
        <taxon>Paraneoptera</taxon>
        <taxon>Hemiptera</taxon>
        <taxon>Auchenorrhyncha</taxon>
        <taxon>Cercopoidea</taxon>
        <taxon>Clastopteridae</taxon>
        <taxon>Clastoptera</taxon>
    </lineage>
</organism>
<accession>A0A1B6DIY8</accession>
<dbReference type="Gene3D" id="3.30.300.30">
    <property type="match status" value="1"/>
</dbReference>
<evidence type="ECO:0000259" key="2">
    <source>
        <dbReference type="Pfam" id="PF00501"/>
    </source>
</evidence>
<dbReference type="PROSITE" id="PS00455">
    <property type="entry name" value="AMP_BINDING"/>
    <property type="match status" value="1"/>
</dbReference>
<dbReference type="PANTHER" id="PTHR43201:SF8">
    <property type="entry name" value="ACYL-COA SYNTHETASE FAMILY MEMBER 3"/>
    <property type="match status" value="1"/>
</dbReference>
<proteinExistence type="inferred from homology"/>
<dbReference type="AlphaFoldDB" id="A0A1B6DIY8"/>
<feature type="domain" description="AMP-binding enzyme C-terminal" evidence="3">
    <location>
        <begin position="508"/>
        <end position="583"/>
    </location>
</feature>
<evidence type="ECO:0000313" key="4">
    <source>
        <dbReference type="EMBL" id="JAS25595.1"/>
    </source>
</evidence>
<gene>
    <name evidence="4" type="ORF">g.16684</name>
</gene>